<name>A3SQD2_ROSNI</name>
<protein>
    <submittedName>
        <fullName evidence="2">Uncharacterized protein</fullName>
    </submittedName>
</protein>
<feature type="compositionally biased region" description="Basic and acidic residues" evidence="1">
    <location>
        <begin position="13"/>
        <end position="33"/>
    </location>
</feature>
<dbReference type="EMBL" id="AALY01000003">
    <property type="protein sequence ID" value="EAP75341.1"/>
    <property type="molecule type" value="Genomic_DNA"/>
</dbReference>
<comment type="caution">
    <text evidence="2">The sequence shown here is derived from an EMBL/GenBank/DDBJ whole genome shotgun (WGS) entry which is preliminary data.</text>
</comment>
<evidence type="ECO:0000313" key="2">
    <source>
        <dbReference type="EMBL" id="EAP75341.1"/>
    </source>
</evidence>
<accession>A3SQD2</accession>
<dbReference type="Proteomes" id="UP000005954">
    <property type="component" value="Unassembled WGS sequence"/>
</dbReference>
<proteinExistence type="predicted"/>
<organism evidence="2 3">
    <name type="scientific">Roseovarius nubinhibens (strain ATCC BAA-591 / DSM 15170 / ISM)</name>
    <dbReference type="NCBI Taxonomy" id="89187"/>
    <lineage>
        <taxon>Bacteria</taxon>
        <taxon>Pseudomonadati</taxon>
        <taxon>Pseudomonadota</taxon>
        <taxon>Alphaproteobacteria</taxon>
        <taxon>Rhodobacterales</taxon>
        <taxon>Roseobacteraceae</taxon>
        <taxon>Roseovarius</taxon>
    </lineage>
</organism>
<keyword evidence="3" id="KW-1185">Reference proteome</keyword>
<evidence type="ECO:0000313" key="3">
    <source>
        <dbReference type="Proteomes" id="UP000005954"/>
    </source>
</evidence>
<gene>
    <name evidence="2" type="ORF">ISM_09471</name>
</gene>
<evidence type="ECO:0000256" key="1">
    <source>
        <dbReference type="SAM" id="MobiDB-lite"/>
    </source>
</evidence>
<sequence length="33" mass="4127">MQPQSYNHWGRRTRFDDRREAELVAHTEGRRRD</sequence>
<reference evidence="2 3" key="1">
    <citation type="submission" date="2005-12" db="EMBL/GenBank/DDBJ databases">
        <authorList>
            <person name="Moran M.A."/>
            <person name="Ferriera S."/>
            <person name="Johnson J."/>
            <person name="Kravitz S."/>
            <person name="Halpern A."/>
            <person name="Remington K."/>
            <person name="Beeson K."/>
            <person name="Tran B."/>
            <person name="Rogers Y.-H."/>
            <person name="Friedman R."/>
            <person name="Venter J.C."/>
        </authorList>
    </citation>
    <scope>NUCLEOTIDE SEQUENCE [LARGE SCALE GENOMIC DNA]</scope>
    <source>
        <strain evidence="3">ATCC BAA-591 / DSM 15170 / ISM</strain>
    </source>
</reference>
<feature type="region of interest" description="Disordered" evidence="1">
    <location>
        <begin position="1"/>
        <end position="33"/>
    </location>
</feature>
<dbReference type="HOGENOM" id="CLU_3383590_0_0_5"/>
<dbReference type="AlphaFoldDB" id="A3SQD2"/>